<comment type="caution">
    <text evidence="4">The sequence shown here is derived from an EMBL/GenBank/DDBJ whole genome shotgun (WGS) entry which is preliminary data.</text>
</comment>
<proteinExistence type="predicted"/>
<gene>
    <name evidence="4" type="primary">gerD</name>
    <name evidence="4" type="ORF">ACFOY7_17970</name>
</gene>
<evidence type="ECO:0000313" key="4">
    <source>
        <dbReference type="EMBL" id="MFC4404960.1"/>
    </source>
</evidence>
<dbReference type="RefSeq" id="WP_390254181.1">
    <property type="nucleotide sequence ID" value="NZ_JBHSDT010000009.1"/>
</dbReference>
<dbReference type="Proteomes" id="UP001595882">
    <property type="component" value="Unassembled WGS sequence"/>
</dbReference>
<organism evidence="4 5">
    <name type="scientific">Gracilibacillus xinjiangensis</name>
    <dbReference type="NCBI Taxonomy" id="1193282"/>
    <lineage>
        <taxon>Bacteria</taxon>
        <taxon>Bacillati</taxon>
        <taxon>Bacillota</taxon>
        <taxon>Bacilli</taxon>
        <taxon>Bacillales</taxon>
        <taxon>Bacillaceae</taxon>
        <taxon>Gracilibacillus</taxon>
    </lineage>
</organism>
<evidence type="ECO:0000256" key="1">
    <source>
        <dbReference type="SAM" id="MobiDB-lite"/>
    </source>
</evidence>
<feature type="signal peptide" evidence="2">
    <location>
        <begin position="1"/>
        <end position="21"/>
    </location>
</feature>
<dbReference type="EMBL" id="JBHSDT010000009">
    <property type="protein sequence ID" value="MFC4404960.1"/>
    <property type="molecule type" value="Genomic_DNA"/>
</dbReference>
<accession>A0ABV8WYM2</accession>
<feature type="domain" description="Spore germination GerD central core" evidence="3">
    <location>
        <begin position="69"/>
        <end position="181"/>
    </location>
</feature>
<protein>
    <submittedName>
        <fullName evidence="4">Spore germination lipoprotein GerD</fullName>
    </submittedName>
</protein>
<dbReference type="Pfam" id="PF17898">
    <property type="entry name" value="GerD"/>
    <property type="match status" value="1"/>
</dbReference>
<evidence type="ECO:0000313" key="5">
    <source>
        <dbReference type="Proteomes" id="UP001595882"/>
    </source>
</evidence>
<keyword evidence="2" id="KW-0732">Signal</keyword>
<feature type="region of interest" description="Disordered" evidence="1">
    <location>
        <begin position="181"/>
        <end position="226"/>
    </location>
</feature>
<keyword evidence="4" id="KW-0449">Lipoprotein</keyword>
<sequence length="226" mass="24542">MKSKYIYIYLLTMLILLSACGGGGNNSEGQEQGNYEGTKKMVADILKTDEGKKAITEVLTSDDMQQTYVIDAKVVKDSVESALSSDKGKEYWNKMFQDPKFVESFSLALQDQQEKVIKKLMSDPEYQSKLIEIFSNPDMEKQTLTVLKSQEFRSHLEKLMNETFSSPIFQAKIAELLMNAAQEMKPSGEGGGGGQSSSGGSGEGGSEGGQEGGQDQGGSQGEQQGS</sequence>
<dbReference type="NCBIfam" id="NF040801">
    <property type="entry name" value="spore_GerD"/>
    <property type="match status" value="1"/>
</dbReference>
<evidence type="ECO:0000259" key="3">
    <source>
        <dbReference type="Pfam" id="PF17898"/>
    </source>
</evidence>
<dbReference type="PROSITE" id="PS51257">
    <property type="entry name" value="PROKAR_LIPOPROTEIN"/>
    <property type="match status" value="1"/>
</dbReference>
<name>A0ABV8WYM2_9BACI</name>
<dbReference type="InterPro" id="IPR041262">
    <property type="entry name" value="GerD_central"/>
</dbReference>
<evidence type="ECO:0000256" key="2">
    <source>
        <dbReference type="SAM" id="SignalP"/>
    </source>
</evidence>
<reference evidence="5" key="1">
    <citation type="journal article" date="2019" name="Int. J. Syst. Evol. Microbiol.">
        <title>The Global Catalogue of Microorganisms (GCM) 10K type strain sequencing project: providing services to taxonomists for standard genome sequencing and annotation.</title>
        <authorList>
            <consortium name="The Broad Institute Genomics Platform"/>
            <consortium name="The Broad Institute Genome Sequencing Center for Infectious Disease"/>
            <person name="Wu L."/>
            <person name="Ma J."/>
        </authorList>
    </citation>
    <scope>NUCLEOTIDE SEQUENCE [LARGE SCALE GENOMIC DNA]</scope>
    <source>
        <strain evidence="5">CCUG 37865</strain>
    </source>
</reference>
<feature type="chain" id="PRO_5046320590" evidence="2">
    <location>
        <begin position="22"/>
        <end position="226"/>
    </location>
</feature>
<keyword evidence="5" id="KW-1185">Reference proteome</keyword>
<feature type="compositionally biased region" description="Gly residues" evidence="1">
    <location>
        <begin position="188"/>
        <end position="220"/>
    </location>
</feature>